<feature type="transmembrane region" description="Helical" evidence="1">
    <location>
        <begin position="206"/>
        <end position="232"/>
    </location>
</feature>
<accession>A0A7X0JAX6</accession>
<dbReference type="Proteomes" id="UP000522313">
    <property type="component" value="Unassembled WGS sequence"/>
</dbReference>
<dbReference type="RefSeq" id="WP_311770263.1">
    <property type="nucleotide sequence ID" value="NZ_JACHBT010000005.1"/>
</dbReference>
<feature type="transmembrane region" description="Helical" evidence="1">
    <location>
        <begin position="296"/>
        <end position="315"/>
    </location>
</feature>
<sequence length="414" mass="44981">MHRILDRLGPNGPYLALALTCLFGWGFKAHCGAGWGGSEQYITGCYSDAVPFWGLRGVAAGQMPYFEARMEYPVLTGALIWVEGLVARVIGGRGADAADFLNAVTLGNAILAFVVLEFMRNAGVGVRRQYAWALAPPLVLYLAHNWDLLAVTFAVAALLAARRGAERKATALAALGGAAKLFPVLMLPLFGLGALFRVGRSWPQRLAAAAVLVAVAVATWGMVNLPVAALAFENWREFYAFSSERSGTAASVWESMAQFGWWTTDIPTRNFWSFVLFAGGAATIVAVGWRKHAERPWLLFMPVLAWFLLTNKVYSPQFDLWLWPMIVLTGTRVRAMALFLLGDLLAYFAEFWLFAGLEGAWPSATQSDILAAAIVRGVAMLWLIHGAVRDDAPGWTLIPPPAAPPPEDRPTPAG</sequence>
<reference evidence="2 3" key="1">
    <citation type="submission" date="2020-08" db="EMBL/GenBank/DDBJ databases">
        <title>The Agave Microbiome: Exploring the role of microbial communities in plant adaptations to desert environments.</title>
        <authorList>
            <person name="Partida-Martinez L.P."/>
        </authorList>
    </citation>
    <scope>NUCLEOTIDE SEQUENCE [LARGE SCALE GENOMIC DNA]</scope>
    <source>
        <strain evidence="2 3">AS3.13</strain>
    </source>
</reference>
<gene>
    <name evidence="2" type="ORF">F4693_001213</name>
</gene>
<dbReference type="EMBL" id="JACHBT010000005">
    <property type="protein sequence ID" value="MBB6504248.1"/>
    <property type="molecule type" value="Genomic_DNA"/>
</dbReference>
<reference evidence="2 3" key="2">
    <citation type="submission" date="2020-08" db="EMBL/GenBank/DDBJ databases">
        <authorList>
            <person name="Partida-Martinez L."/>
            <person name="Huntemann M."/>
            <person name="Clum A."/>
            <person name="Wang J."/>
            <person name="Palaniappan K."/>
            <person name="Ritter S."/>
            <person name="Chen I.-M."/>
            <person name="Stamatis D."/>
            <person name="Reddy T."/>
            <person name="O'Malley R."/>
            <person name="Daum C."/>
            <person name="Shapiro N."/>
            <person name="Ivanova N."/>
            <person name="Kyrpides N."/>
            <person name="Woyke T."/>
        </authorList>
    </citation>
    <scope>NUCLEOTIDE SEQUENCE [LARGE SCALE GENOMIC DNA]</scope>
    <source>
        <strain evidence="2 3">AS3.13</strain>
    </source>
</reference>
<feature type="transmembrane region" description="Helical" evidence="1">
    <location>
        <begin position="97"/>
        <end position="118"/>
    </location>
</feature>
<feature type="transmembrane region" description="Helical" evidence="1">
    <location>
        <begin position="271"/>
        <end position="289"/>
    </location>
</feature>
<feature type="transmembrane region" description="Helical" evidence="1">
    <location>
        <begin position="181"/>
        <end position="199"/>
    </location>
</feature>
<proteinExistence type="predicted"/>
<keyword evidence="1" id="KW-1133">Transmembrane helix</keyword>
<evidence type="ECO:0000313" key="3">
    <source>
        <dbReference type="Proteomes" id="UP000522313"/>
    </source>
</evidence>
<evidence type="ECO:0000256" key="1">
    <source>
        <dbReference type="SAM" id="Phobius"/>
    </source>
</evidence>
<dbReference type="AlphaFoldDB" id="A0A7X0JAX6"/>
<name>A0A7X0JAX6_9SPHN</name>
<evidence type="ECO:0000313" key="2">
    <source>
        <dbReference type="EMBL" id="MBB6504248.1"/>
    </source>
</evidence>
<keyword evidence="1" id="KW-0812">Transmembrane</keyword>
<organism evidence="2 3">
    <name type="scientific">Sphingomonas endophytica</name>
    <dbReference type="NCBI Taxonomy" id="869719"/>
    <lineage>
        <taxon>Bacteria</taxon>
        <taxon>Pseudomonadati</taxon>
        <taxon>Pseudomonadota</taxon>
        <taxon>Alphaproteobacteria</taxon>
        <taxon>Sphingomonadales</taxon>
        <taxon>Sphingomonadaceae</taxon>
        <taxon>Sphingomonas</taxon>
    </lineage>
</organism>
<keyword evidence="1" id="KW-0472">Membrane</keyword>
<feature type="transmembrane region" description="Helical" evidence="1">
    <location>
        <begin position="369"/>
        <end position="388"/>
    </location>
</feature>
<feature type="transmembrane region" description="Helical" evidence="1">
    <location>
        <begin position="138"/>
        <end position="161"/>
    </location>
</feature>
<feature type="transmembrane region" description="Helical" evidence="1">
    <location>
        <begin position="335"/>
        <end position="357"/>
    </location>
</feature>
<protein>
    <submittedName>
        <fullName evidence="2">Putative membrane protein</fullName>
    </submittedName>
</protein>
<comment type="caution">
    <text evidence="2">The sequence shown here is derived from an EMBL/GenBank/DDBJ whole genome shotgun (WGS) entry which is preliminary data.</text>
</comment>